<evidence type="ECO:0000313" key="5">
    <source>
        <dbReference type="Proteomes" id="UP000184499"/>
    </source>
</evidence>
<dbReference type="EMBL" id="KV878682">
    <property type="protein sequence ID" value="OJJ73855.1"/>
    <property type="molecule type" value="Genomic_DNA"/>
</dbReference>
<dbReference type="Pfam" id="PF06293">
    <property type="entry name" value="Kdo"/>
    <property type="match status" value="1"/>
</dbReference>
<dbReference type="OrthoDB" id="4267316at2759"/>
<dbReference type="Gene3D" id="1.10.510.10">
    <property type="entry name" value="Transferase(Phosphotransferase) domain 1"/>
    <property type="match status" value="1"/>
</dbReference>
<dbReference type="RefSeq" id="XP_067481103.1">
    <property type="nucleotide sequence ID" value="XM_067627146.1"/>
</dbReference>
<accession>A0A1L9UQ25</accession>
<evidence type="ECO:0000313" key="4">
    <source>
        <dbReference type="EMBL" id="OJJ73855.1"/>
    </source>
</evidence>
<gene>
    <name evidence="4" type="ORF">ASPBRDRAFT_53945</name>
</gene>
<dbReference type="PROSITE" id="PS00109">
    <property type="entry name" value="PROTEIN_KINASE_TYR"/>
    <property type="match status" value="1"/>
</dbReference>
<name>A0A1L9UQ25_ASPBC</name>
<organism evidence="4 5">
    <name type="scientific">Aspergillus brasiliensis (strain CBS 101740 / IMI 381727 / IBT 21946)</name>
    <dbReference type="NCBI Taxonomy" id="767769"/>
    <lineage>
        <taxon>Eukaryota</taxon>
        <taxon>Fungi</taxon>
        <taxon>Dikarya</taxon>
        <taxon>Ascomycota</taxon>
        <taxon>Pezizomycotina</taxon>
        <taxon>Eurotiomycetes</taxon>
        <taxon>Eurotiomycetidae</taxon>
        <taxon>Eurotiales</taxon>
        <taxon>Aspergillaceae</taxon>
        <taxon>Aspergillus</taxon>
        <taxon>Aspergillus subgen. Circumdati</taxon>
    </lineage>
</organism>
<proteinExistence type="predicted"/>
<evidence type="ECO:0000256" key="1">
    <source>
        <dbReference type="ARBA" id="ARBA00012513"/>
    </source>
</evidence>
<comment type="catalytic activity">
    <reaction evidence="3">
        <text>L-seryl-[protein] + ATP = O-phospho-L-seryl-[protein] + ADP + H(+)</text>
        <dbReference type="Rhea" id="RHEA:17989"/>
        <dbReference type="Rhea" id="RHEA-COMP:9863"/>
        <dbReference type="Rhea" id="RHEA-COMP:11604"/>
        <dbReference type="ChEBI" id="CHEBI:15378"/>
        <dbReference type="ChEBI" id="CHEBI:29999"/>
        <dbReference type="ChEBI" id="CHEBI:30616"/>
        <dbReference type="ChEBI" id="CHEBI:83421"/>
        <dbReference type="ChEBI" id="CHEBI:456216"/>
        <dbReference type="EC" id="2.7.11.1"/>
    </reaction>
</comment>
<evidence type="ECO:0000256" key="2">
    <source>
        <dbReference type="ARBA" id="ARBA00047899"/>
    </source>
</evidence>
<comment type="catalytic activity">
    <reaction evidence="2">
        <text>L-threonyl-[protein] + ATP = O-phospho-L-threonyl-[protein] + ADP + H(+)</text>
        <dbReference type="Rhea" id="RHEA:46608"/>
        <dbReference type="Rhea" id="RHEA-COMP:11060"/>
        <dbReference type="Rhea" id="RHEA-COMP:11605"/>
        <dbReference type="ChEBI" id="CHEBI:15378"/>
        <dbReference type="ChEBI" id="CHEBI:30013"/>
        <dbReference type="ChEBI" id="CHEBI:30616"/>
        <dbReference type="ChEBI" id="CHEBI:61977"/>
        <dbReference type="ChEBI" id="CHEBI:456216"/>
        <dbReference type="EC" id="2.7.11.1"/>
    </reaction>
</comment>
<dbReference type="OMA" id="HEDLCPR"/>
<dbReference type="InterPro" id="IPR008266">
    <property type="entry name" value="Tyr_kinase_AS"/>
</dbReference>
<dbReference type="AlphaFoldDB" id="A0A1L9UQ25"/>
<reference evidence="5" key="1">
    <citation type="journal article" date="2017" name="Genome Biol.">
        <title>Comparative genomics reveals high biological diversity and specific adaptations in the industrially and medically important fungal genus Aspergillus.</title>
        <authorList>
            <person name="de Vries R.P."/>
            <person name="Riley R."/>
            <person name="Wiebenga A."/>
            <person name="Aguilar-Osorio G."/>
            <person name="Amillis S."/>
            <person name="Uchima C.A."/>
            <person name="Anderluh G."/>
            <person name="Asadollahi M."/>
            <person name="Askin M."/>
            <person name="Barry K."/>
            <person name="Battaglia E."/>
            <person name="Bayram O."/>
            <person name="Benocci T."/>
            <person name="Braus-Stromeyer S.A."/>
            <person name="Caldana C."/>
            <person name="Canovas D."/>
            <person name="Cerqueira G.C."/>
            <person name="Chen F."/>
            <person name="Chen W."/>
            <person name="Choi C."/>
            <person name="Clum A."/>
            <person name="Dos Santos R.A."/>
            <person name="Damasio A.R."/>
            <person name="Diallinas G."/>
            <person name="Emri T."/>
            <person name="Fekete E."/>
            <person name="Flipphi M."/>
            <person name="Freyberg S."/>
            <person name="Gallo A."/>
            <person name="Gournas C."/>
            <person name="Habgood R."/>
            <person name="Hainaut M."/>
            <person name="Harispe M.L."/>
            <person name="Henrissat B."/>
            <person name="Hilden K.S."/>
            <person name="Hope R."/>
            <person name="Hossain A."/>
            <person name="Karabika E."/>
            <person name="Karaffa L."/>
            <person name="Karanyi Z."/>
            <person name="Krasevec N."/>
            <person name="Kuo A."/>
            <person name="Kusch H."/>
            <person name="LaButti K."/>
            <person name="Lagendijk E.L."/>
            <person name="Lapidus A."/>
            <person name="Levasseur A."/>
            <person name="Lindquist E."/>
            <person name="Lipzen A."/>
            <person name="Logrieco A.F."/>
            <person name="MacCabe A."/>
            <person name="Maekelae M.R."/>
            <person name="Malavazi I."/>
            <person name="Melin P."/>
            <person name="Meyer V."/>
            <person name="Mielnichuk N."/>
            <person name="Miskei M."/>
            <person name="Molnar A.P."/>
            <person name="Mule G."/>
            <person name="Ngan C.Y."/>
            <person name="Orejas M."/>
            <person name="Orosz E."/>
            <person name="Ouedraogo J.P."/>
            <person name="Overkamp K.M."/>
            <person name="Park H.-S."/>
            <person name="Perrone G."/>
            <person name="Piumi F."/>
            <person name="Punt P.J."/>
            <person name="Ram A.F."/>
            <person name="Ramon A."/>
            <person name="Rauscher S."/>
            <person name="Record E."/>
            <person name="Riano-Pachon D.M."/>
            <person name="Robert V."/>
            <person name="Roehrig J."/>
            <person name="Ruller R."/>
            <person name="Salamov A."/>
            <person name="Salih N.S."/>
            <person name="Samson R.A."/>
            <person name="Sandor E."/>
            <person name="Sanguinetti M."/>
            <person name="Schuetze T."/>
            <person name="Sepcic K."/>
            <person name="Shelest E."/>
            <person name="Sherlock G."/>
            <person name="Sophianopoulou V."/>
            <person name="Squina F.M."/>
            <person name="Sun H."/>
            <person name="Susca A."/>
            <person name="Todd R.B."/>
            <person name="Tsang A."/>
            <person name="Unkles S.E."/>
            <person name="van de Wiele N."/>
            <person name="van Rossen-Uffink D."/>
            <person name="Oliveira J.V."/>
            <person name="Vesth T.C."/>
            <person name="Visser J."/>
            <person name="Yu J.-H."/>
            <person name="Zhou M."/>
            <person name="Andersen M.R."/>
            <person name="Archer D.B."/>
            <person name="Baker S.E."/>
            <person name="Benoit I."/>
            <person name="Brakhage A.A."/>
            <person name="Braus G.H."/>
            <person name="Fischer R."/>
            <person name="Frisvad J.C."/>
            <person name="Goldman G.H."/>
            <person name="Houbraken J."/>
            <person name="Oakley B."/>
            <person name="Pocsi I."/>
            <person name="Scazzocchio C."/>
            <person name="Seiboth B."/>
            <person name="vanKuyk P.A."/>
            <person name="Wortman J."/>
            <person name="Dyer P.S."/>
            <person name="Grigoriev I.V."/>
        </authorList>
    </citation>
    <scope>NUCLEOTIDE SEQUENCE [LARGE SCALE GENOMIC DNA]</scope>
    <source>
        <strain evidence="5">CBS 101740 / IMI 381727 / IBT 21946</strain>
    </source>
</reference>
<dbReference type="EC" id="2.7.11.1" evidence="1"/>
<dbReference type="InterPro" id="IPR011009">
    <property type="entry name" value="Kinase-like_dom_sf"/>
</dbReference>
<protein>
    <recommendedName>
        <fullName evidence="1">non-specific serine/threonine protein kinase</fullName>
        <ecNumber evidence="1">2.7.11.1</ecNumber>
    </recommendedName>
</protein>
<dbReference type="GO" id="GO:0004674">
    <property type="term" value="F:protein serine/threonine kinase activity"/>
    <property type="evidence" value="ECO:0007669"/>
    <property type="project" value="UniProtKB-EC"/>
</dbReference>
<keyword evidence="5" id="KW-1185">Reference proteome</keyword>
<sequence length="323" mass="37358">MFDPYDDESSPYRIDAVLAIQSHSPPPPLHKREIRQDEMDCSLSLLELCLRNPPLPGSDGHSFVNIHLIKGLQTGIHKRSQVFVVRCVDTSLSSGLPTDQNMIAKFYDHLYHDSDDRSTFKAADYDYSHECASYKHLSDLQGSVIPRFFGSYTFTTQIDGHSRLVRLILIERVNGLPMSQLDPKAFSTEERQNILKQIIEGESALYAKDVSHEDLCPRNILVERSGPGRVRAVIIDLGKSVIGRSRNPLDSAEENRWFPGVPISPLLRWNIYYGYPDDFEDWVDWSWQEWLESQYKETEPAITDEQRQRWPVHDWMMEITSRF</sequence>
<dbReference type="GeneID" id="93579634"/>
<evidence type="ECO:0000256" key="3">
    <source>
        <dbReference type="ARBA" id="ARBA00048679"/>
    </source>
</evidence>
<dbReference type="VEuPathDB" id="FungiDB:ASPBRDRAFT_53945"/>
<dbReference type="Proteomes" id="UP000184499">
    <property type="component" value="Unassembled WGS sequence"/>
</dbReference>
<dbReference type="SUPFAM" id="SSF56112">
    <property type="entry name" value="Protein kinase-like (PK-like)"/>
    <property type="match status" value="1"/>
</dbReference>